<dbReference type="PANTHER" id="PTHR12468:SF2">
    <property type="entry name" value="GPI MANNOSYLTRANSFERASE 2"/>
    <property type="match status" value="1"/>
</dbReference>
<dbReference type="InParanoid" id="A0A194XNR9"/>
<keyword evidence="13" id="KW-0732">Signal</keyword>
<dbReference type="InterPro" id="IPR007315">
    <property type="entry name" value="PIG-V/Gpi18"/>
</dbReference>
<dbReference type="EC" id="2.4.1.-" evidence="12"/>
<name>A0A194XNR9_MOLSC</name>
<feature type="transmembrane region" description="Helical" evidence="12">
    <location>
        <begin position="252"/>
        <end position="272"/>
    </location>
</feature>
<keyword evidence="5 12" id="KW-0337">GPI-anchor biosynthesis</keyword>
<dbReference type="GO" id="GO:0004376">
    <property type="term" value="F:GPI mannosyltransferase activity"/>
    <property type="evidence" value="ECO:0007669"/>
    <property type="project" value="InterPro"/>
</dbReference>
<feature type="transmembrane region" description="Helical" evidence="12">
    <location>
        <begin position="318"/>
        <end position="339"/>
    </location>
</feature>
<dbReference type="RefSeq" id="XP_018076235.1">
    <property type="nucleotide sequence ID" value="XM_018211553.1"/>
</dbReference>
<dbReference type="PANTHER" id="PTHR12468">
    <property type="entry name" value="GPI MANNOSYLTRANSFERASE 2"/>
    <property type="match status" value="1"/>
</dbReference>
<dbReference type="UniPathway" id="UPA00196"/>
<dbReference type="GO" id="GO:0031501">
    <property type="term" value="C:mannosyltransferase complex"/>
    <property type="evidence" value="ECO:0007669"/>
    <property type="project" value="TreeGrafter"/>
</dbReference>
<dbReference type="FunCoup" id="A0A194XNR9">
    <property type="interactions" value="299"/>
</dbReference>
<evidence type="ECO:0000256" key="13">
    <source>
        <dbReference type="SAM" id="SignalP"/>
    </source>
</evidence>
<dbReference type="AlphaFoldDB" id="A0A194XNR9"/>
<feature type="chain" id="PRO_5008268518" description="GPI mannosyltransferase 2" evidence="13">
    <location>
        <begin position="33"/>
        <end position="443"/>
    </location>
</feature>
<organism evidence="14 15">
    <name type="scientific">Mollisia scopiformis</name>
    <name type="common">Conifer needle endophyte fungus</name>
    <name type="synonym">Phialocephala scopiformis</name>
    <dbReference type="NCBI Taxonomy" id="149040"/>
    <lineage>
        <taxon>Eukaryota</taxon>
        <taxon>Fungi</taxon>
        <taxon>Dikarya</taxon>
        <taxon>Ascomycota</taxon>
        <taxon>Pezizomycotina</taxon>
        <taxon>Leotiomycetes</taxon>
        <taxon>Helotiales</taxon>
        <taxon>Mollisiaceae</taxon>
        <taxon>Mollisia</taxon>
    </lineage>
</organism>
<dbReference type="GO" id="GO:0005789">
    <property type="term" value="C:endoplasmic reticulum membrane"/>
    <property type="evidence" value="ECO:0007669"/>
    <property type="project" value="UniProtKB-SubCell"/>
</dbReference>
<keyword evidence="10 12" id="KW-1133">Transmembrane helix</keyword>
<comment type="function">
    <text evidence="12">Mannosyltransferase involved in glycosylphosphatidylinositol-anchor biosynthesis.</text>
</comment>
<keyword evidence="11 12" id="KW-0472">Membrane</keyword>
<keyword evidence="7 12" id="KW-0808">Transferase</keyword>
<comment type="pathway">
    <text evidence="2 12">Glycolipid biosynthesis; glycosylphosphatidylinositol-anchor biosynthesis.</text>
</comment>
<dbReference type="STRING" id="149040.A0A194XNR9"/>
<evidence type="ECO:0000256" key="12">
    <source>
        <dbReference type="RuleBase" id="RU363112"/>
    </source>
</evidence>
<keyword evidence="15" id="KW-1185">Reference proteome</keyword>
<evidence type="ECO:0000313" key="14">
    <source>
        <dbReference type="EMBL" id="KUJ21880.1"/>
    </source>
</evidence>
<keyword evidence="8 12" id="KW-0812">Transmembrane</keyword>
<proteinExistence type="inferred from homology"/>
<accession>A0A194XNR9</accession>
<dbReference type="EMBL" id="KQ947407">
    <property type="protein sequence ID" value="KUJ21880.1"/>
    <property type="molecule type" value="Genomic_DNA"/>
</dbReference>
<evidence type="ECO:0000256" key="7">
    <source>
        <dbReference type="ARBA" id="ARBA00022679"/>
    </source>
</evidence>
<gene>
    <name evidence="14" type="ORF">LY89DRAFT_637907</name>
</gene>
<evidence type="ECO:0000256" key="9">
    <source>
        <dbReference type="ARBA" id="ARBA00022824"/>
    </source>
</evidence>
<keyword evidence="9 12" id="KW-0256">Endoplasmic reticulum</keyword>
<evidence type="ECO:0000256" key="8">
    <source>
        <dbReference type="ARBA" id="ARBA00022692"/>
    </source>
</evidence>
<evidence type="ECO:0000256" key="1">
    <source>
        <dbReference type="ARBA" id="ARBA00004477"/>
    </source>
</evidence>
<dbReference type="GeneID" id="28821279"/>
<evidence type="ECO:0000256" key="4">
    <source>
        <dbReference type="ARBA" id="ARBA00013795"/>
    </source>
</evidence>
<dbReference type="OrthoDB" id="10252502at2759"/>
<comment type="subcellular location">
    <subcellularLocation>
        <location evidence="1 12">Endoplasmic reticulum membrane</location>
        <topology evidence="1 12">Multi-pass membrane protein</topology>
    </subcellularLocation>
</comment>
<evidence type="ECO:0000313" key="15">
    <source>
        <dbReference type="Proteomes" id="UP000070700"/>
    </source>
</evidence>
<feature type="transmembrane region" description="Helical" evidence="12">
    <location>
        <begin position="199"/>
        <end position="216"/>
    </location>
</feature>
<evidence type="ECO:0000256" key="5">
    <source>
        <dbReference type="ARBA" id="ARBA00022502"/>
    </source>
</evidence>
<dbReference type="KEGG" id="psco:LY89DRAFT_637907"/>
<evidence type="ECO:0000256" key="3">
    <source>
        <dbReference type="ARBA" id="ARBA00008698"/>
    </source>
</evidence>
<evidence type="ECO:0000256" key="2">
    <source>
        <dbReference type="ARBA" id="ARBA00004687"/>
    </source>
</evidence>
<comment type="similarity">
    <text evidence="3 12">Belongs to the PIGV family.</text>
</comment>
<dbReference type="GO" id="GO:0000009">
    <property type="term" value="F:alpha-1,6-mannosyltransferase activity"/>
    <property type="evidence" value="ECO:0007669"/>
    <property type="project" value="InterPro"/>
</dbReference>
<feature type="transmembrane region" description="Helical" evidence="12">
    <location>
        <begin position="417"/>
        <end position="439"/>
    </location>
</feature>
<evidence type="ECO:0000256" key="10">
    <source>
        <dbReference type="ARBA" id="ARBA00022989"/>
    </source>
</evidence>
<feature type="signal peptide" evidence="13">
    <location>
        <begin position="1"/>
        <end position="32"/>
    </location>
</feature>
<comment type="caution">
    <text evidence="12">Lacks conserved residue(s) required for the propagation of feature annotation.</text>
</comment>
<dbReference type="Proteomes" id="UP000070700">
    <property type="component" value="Unassembled WGS sequence"/>
</dbReference>
<dbReference type="GO" id="GO:0006506">
    <property type="term" value="P:GPI anchor biosynthetic process"/>
    <property type="evidence" value="ECO:0007669"/>
    <property type="project" value="UniProtKB-UniPathway"/>
</dbReference>
<keyword evidence="6 12" id="KW-0328">Glycosyltransferase</keyword>
<reference evidence="14 15" key="1">
    <citation type="submission" date="2015-10" db="EMBL/GenBank/DDBJ databases">
        <title>Full genome of DAOMC 229536 Phialocephala scopiformis, a fungal endophyte of spruce producing the potent anti-insectan compound rugulosin.</title>
        <authorList>
            <consortium name="DOE Joint Genome Institute"/>
            <person name="Walker A.K."/>
            <person name="Frasz S.L."/>
            <person name="Seifert K.A."/>
            <person name="Miller J.D."/>
            <person name="Mondo S.J."/>
            <person name="Labutti K."/>
            <person name="Lipzen A."/>
            <person name="Dockter R."/>
            <person name="Kennedy M."/>
            <person name="Grigoriev I.V."/>
            <person name="Spatafora J.W."/>
        </authorList>
    </citation>
    <scope>NUCLEOTIDE SEQUENCE [LARGE SCALE GENOMIC DNA]</scope>
    <source>
        <strain evidence="14 15">CBS 120377</strain>
    </source>
</reference>
<sequence>MQFLTRNLDHPIRKLVALFLCWKTLLLLVALCSPGPGYDTSGSLTEASHGKEQLPVALRHTISKLIRWDALYFVKAAERGYSFEQEWAFGWGFTRVIAACTEFLKAAGIPHYDGLEAWVAINLAHIAHLISVLLLFYLSSDVFPGSSQNFALTAASLHVISPAGLFLSAPYAESSCAALSFAGCLLFMKSLNRNGRATAIHDLYLILAGVSFGIATTFRSNGILNGLLLLEEAFRTLFVLSYERSGATLRRLLAAGLGGMCVGSGFLLPQYIAYQEYCGCKDTVPRIWCQGTLPSIYSFVQSHYWNCGPFRYWTVSNIPLFVLGTPIFTILIVSGLWALQYTAANGPPRATKQYDVKSSQISFGREGISVLRNMAVSQLFLAGMTLTTAHVQIITRISSAYPVWLWYLAASSHEGRLLGIFVKFMVLYGVIQAGLYASFLPPA</sequence>
<dbReference type="Pfam" id="PF04188">
    <property type="entry name" value="Mannosyl_trans2"/>
    <property type="match status" value="1"/>
</dbReference>
<evidence type="ECO:0000256" key="11">
    <source>
        <dbReference type="ARBA" id="ARBA00023136"/>
    </source>
</evidence>
<feature type="transmembrane region" description="Helical" evidence="12">
    <location>
        <begin position="117"/>
        <end position="138"/>
    </location>
</feature>
<evidence type="ECO:0000256" key="6">
    <source>
        <dbReference type="ARBA" id="ARBA00022676"/>
    </source>
</evidence>
<protein>
    <recommendedName>
        <fullName evidence="4 12">GPI mannosyltransferase 2</fullName>
        <ecNumber evidence="12">2.4.1.-</ecNumber>
    </recommendedName>
</protein>